<proteinExistence type="predicted"/>
<evidence type="ECO:0000313" key="2">
    <source>
        <dbReference type="WBParaSite" id="nRc.2.0.1.t10236-RA"/>
    </source>
</evidence>
<keyword evidence="1" id="KW-1185">Reference proteome</keyword>
<reference evidence="2" key="1">
    <citation type="submission" date="2022-11" db="UniProtKB">
        <authorList>
            <consortium name="WormBaseParasite"/>
        </authorList>
    </citation>
    <scope>IDENTIFICATION</scope>
</reference>
<organism evidence="1 2">
    <name type="scientific">Romanomermis culicivorax</name>
    <name type="common">Nematode worm</name>
    <dbReference type="NCBI Taxonomy" id="13658"/>
    <lineage>
        <taxon>Eukaryota</taxon>
        <taxon>Metazoa</taxon>
        <taxon>Ecdysozoa</taxon>
        <taxon>Nematoda</taxon>
        <taxon>Enoplea</taxon>
        <taxon>Dorylaimia</taxon>
        <taxon>Mermithida</taxon>
        <taxon>Mermithoidea</taxon>
        <taxon>Mermithidae</taxon>
        <taxon>Romanomermis</taxon>
    </lineage>
</organism>
<dbReference type="AlphaFoldDB" id="A0A915IAC7"/>
<dbReference type="WBParaSite" id="nRc.2.0.1.t10236-RA">
    <property type="protein sequence ID" value="nRc.2.0.1.t10236-RA"/>
    <property type="gene ID" value="nRc.2.0.1.g10236"/>
</dbReference>
<evidence type="ECO:0000313" key="1">
    <source>
        <dbReference type="Proteomes" id="UP000887565"/>
    </source>
</evidence>
<dbReference type="Proteomes" id="UP000887565">
    <property type="component" value="Unplaced"/>
</dbReference>
<accession>A0A915IAC7</accession>
<sequence length="226" mass="25019">MADELLDQLMSTTFPELSDDELLETPLLDLNNAKLPTMVMTSSATSPPAQADLMVSVTSINEFLKLMLDNILSLASVSKEMATPVNQTEMDTKPHAPADQTLTDIPEETTTDNETRIDMVQTAPAVNPSIYLARPRALPSPPMIARYAPPMFYPLPDLQWTAMVATFKAYNFLPQPPGMVCAVHHWRDYPQSLRDQIIEILMLAQATIATISQPRHMVPTALIATQ</sequence>
<name>A0A915IAC7_ROMCU</name>
<protein>
    <submittedName>
        <fullName evidence="2">Uncharacterized protein</fullName>
    </submittedName>
</protein>